<sequence length="648" mass="69925">MQPHAAKVPGQARDHASRKSSATFAVGDRVHVWSNSTRRWIEDGVVREALPADLSTDGSHLLPAGSLRVVFGGGVRMKWVTPQELGATLRRAPGPSRPDLRAVPTPQRAAAERPERNQAGAEMLAELVAVETRCQQEGRQFVDADFAPVVLGGNVKEWVRPQELSFHSGEVLGGLAGELALLTSAVGLPNLVSPAVDWQLFRGAPTADDVQQGEVGDCWFLSSLAALAEFQGGVFVRSLLPGQESISASGVYMVRLCLGGRWHWTLVDDRLPSLGGSFNHRILAHCETQRLQLWASLIEKAAAKACGSYEGLHLGEAREALSMLTGWPCKTIGFSRRDFSPDILWATLSSSKKAGFLVACGTFAVRTSSLIPHHIYSVLDVFDLDAPGQDGRRARLVKIRNPQLRDTSSAAKKWNGAWLAPRPSVDSRAAEQGWVPGGRHAGRLLHGVRRFHPAVRALHHVCRIQSADWHEARETLELPGRQPPELAISIEVADAAECSLSLSQPEERLRGSRLHKHLSKHMARIGFAVLRLLPDGEVEAVAASHLRGDPLVSTDCRLQPGKYLLVAAALHRETVPVPVGFACFSSRPVALGLQSAAGGAWGATRRALRLQQGALRAPVPVPAFGLAEPRGRPARPPQHGAACGCAQQ</sequence>
<feature type="region of interest" description="Disordered" evidence="6">
    <location>
        <begin position="88"/>
        <end position="116"/>
    </location>
</feature>
<evidence type="ECO:0000256" key="6">
    <source>
        <dbReference type="SAM" id="MobiDB-lite"/>
    </source>
</evidence>
<dbReference type="Pfam" id="PF00648">
    <property type="entry name" value="Peptidase_C2"/>
    <property type="match status" value="1"/>
</dbReference>
<dbReference type="Gene3D" id="3.90.70.10">
    <property type="entry name" value="Cysteine proteinases"/>
    <property type="match status" value="1"/>
</dbReference>
<keyword evidence="2 5" id="KW-0645">Protease</keyword>
<keyword evidence="4 5" id="KW-0788">Thiol protease</keyword>
<evidence type="ECO:0000256" key="1">
    <source>
        <dbReference type="ARBA" id="ARBA00007623"/>
    </source>
</evidence>
<evidence type="ECO:0000313" key="9">
    <source>
        <dbReference type="Proteomes" id="UP001189429"/>
    </source>
</evidence>
<evidence type="ECO:0000256" key="5">
    <source>
        <dbReference type="PROSITE-ProRule" id="PRU00239"/>
    </source>
</evidence>
<reference evidence="8" key="1">
    <citation type="submission" date="2023-10" db="EMBL/GenBank/DDBJ databases">
        <authorList>
            <person name="Chen Y."/>
            <person name="Shah S."/>
            <person name="Dougan E. K."/>
            <person name="Thang M."/>
            <person name="Chan C."/>
        </authorList>
    </citation>
    <scope>NUCLEOTIDE SEQUENCE [LARGE SCALE GENOMIC DNA]</scope>
</reference>
<dbReference type="PANTHER" id="PTHR10183">
    <property type="entry name" value="CALPAIN"/>
    <property type="match status" value="1"/>
</dbReference>
<evidence type="ECO:0000256" key="4">
    <source>
        <dbReference type="ARBA" id="ARBA00022807"/>
    </source>
</evidence>
<dbReference type="InterPro" id="IPR038765">
    <property type="entry name" value="Papain-like_cys_pep_sf"/>
</dbReference>
<keyword evidence="9" id="KW-1185">Reference proteome</keyword>
<evidence type="ECO:0000256" key="2">
    <source>
        <dbReference type="ARBA" id="ARBA00022670"/>
    </source>
</evidence>
<keyword evidence="3 5" id="KW-0378">Hydrolase</keyword>
<comment type="caution">
    <text evidence="8">The sequence shown here is derived from an EMBL/GenBank/DDBJ whole genome shotgun (WGS) entry which is preliminary data.</text>
</comment>
<evidence type="ECO:0000259" key="7">
    <source>
        <dbReference type="PROSITE" id="PS50203"/>
    </source>
</evidence>
<accession>A0ABN9RFL7</accession>
<evidence type="ECO:0000313" key="8">
    <source>
        <dbReference type="EMBL" id="CAK0815358.1"/>
    </source>
</evidence>
<organism evidence="8 9">
    <name type="scientific">Prorocentrum cordatum</name>
    <dbReference type="NCBI Taxonomy" id="2364126"/>
    <lineage>
        <taxon>Eukaryota</taxon>
        <taxon>Sar</taxon>
        <taxon>Alveolata</taxon>
        <taxon>Dinophyceae</taxon>
        <taxon>Prorocentrales</taxon>
        <taxon>Prorocentraceae</taxon>
        <taxon>Prorocentrum</taxon>
    </lineage>
</organism>
<dbReference type="EMBL" id="CAUYUJ010005892">
    <property type="protein sequence ID" value="CAK0815358.1"/>
    <property type="molecule type" value="Genomic_DNA"/>
</dbReference>
<dbReference type="InterPro" id="IPR001300">
    <property type="entry name" value="Peptidase_C2_calpain_cat"/>
</dbReference>
<feature type="active site" evidence="5">
    <location>
        <position position="401"/>
    </location>
</feature>
<dbReference type="SMART" id="SM00230">
    <property type="entry name" value="CysPc"/>
    <property type="match status" value="1"/>
</dbReference>
<dbReference type="InterPro" id="IPR000169">
    <property type="entry name" value="Pept_cys_AS"/>
</dbReference>
<feature type="region of interest" description="Disordered" evidence="6">
    <location>
        <begin position="1"/>
        <end position="22"/>
    </location>
</feature>
<dbReference type="PROSITE" id="PS00139">
    <property type="entry name" value="THIOL_PROTEASE_CYS"/>
    <property type="match status" value="1"/>
</dbReference>
<dbReference type="PANTHER" id="PTHR10183:SF379">
    <property type="entry name" value="CALPAIN-5"/>
    <property type="match status" value="1"/>
</dbReference>
<name>A0ABN9RFL7_9DINO</name>
<proteinExistence type="inferred from homology"/>
<evidence type="ECO:0000256" key="3">
    <source>
        <dbReference type="ARBA" id="ARBA00022801"/>
    </source>
</evidence>
<feature type="active site" evidence="5">
    <location>
        <position position="374"/>
    </location>
</feature>
<protein>
    <recommendedName>
        <fullName evidence="7">Calpain catalytic domain-containing protein</fullName>
    </recommendedName>
</protein>
<feature type="domain" description="Calpain catalytic" evidence="7">
    <location>
        <begin position="157"/>
        <end position="434"/>
    </location>
</feature>
<feature type="active site" evidence="5">
    <location>
        <position position="218"/>
    </location>
</feature>
<dbReference type="Proteomes" id="UP001189429">
    <property type="component" value="Unassembled WGS sequence"/>
</dbReference>
<dbReference type="InterPro" id="IPR022684">
    <property type="entry name" value="Calpain_cysteine_protease"/>
</dbReference>
<comment type="similarity">
    <text evidence="1">Belongs to the peptidase C2 family.</text>
</comment>
<dbReference type="PROSITE" id="PS50203">
    <property type="entry name" value="CALPAIN_CAT"/>
    <property type="match status" value="1"/>
</dbReference>
<gene>
    <name evidence="8" type="ORF">PCOR1329_LOCUS18674</name>
</gene>
<dbReference type="SUPFAM" id="SSF54001">
    <property type="entry name" value="Cysteine proteinases"/>
    <property type="match status" value="1"/>
</dbReference>